<dbReference type="PANTHER" id="PTHR42899:SF1">
    <property type="entry name" value="SPERMATOGENESIS-ASSOCIATED PROTEIN 20"/>
    <property type="match status" value="1"/>
</dbReference>
<evidence type="ECO:0008006" key="2">
    <source>
        <dbReference type="Google" id="ProtNLM"/>
    </source>
</evidence>
<accession>A0A382UMK7</accession>
<sequence>NPNPSGNSIVCEVFSKLYLLTQNDDYLKKIEKTFQIFAKNISNNPIYHAGMLNSLVLHNNQLQIVIFSDKKNKETDDLLQKIYKLTASNVSVVFAKDGTALTKDHPAFGKKAEGKNFTAYICTQKSCLPPITKVSELDQYIHT</sequence>
<gene>
    <name evidence="1" type="ORF">METZ01_LOCUS388353</name>
</gene>
<organism evidence="1">
    <name type="scientific">marine metagenome</name>
    <dbReference type="NCBI Taxonomy" id="408172"/>
    <lineage>
        <taxon>unclassified sequences</taxon>
        <taxon>metagenomes</taxon>
        <taxon>ecological metagenomes</taxon>
    </lineage>
</organism>
<protein>
    <recommendedName>
        <fullName evidence="2">Thioredoxin domain-containing protein</fullName>
    </recommendedName>
</protein>
<evidence type="ECO:0000313" key="1">
    <source>
        <dbReference type="EMBL" id="SVD35499.1"/>
    </source>
</evidence>
<dbReference type="PANTHER" id="PTHR42899">
    <property type="entry name" value="SPERMATOGENESIS-ASSOCIATED PROTEIN 20"/>
    <property type="match status" value="1"/>
</dbReference>
<feature type="non-terminal residue" evidence="1">
    <location>
        <position position="1"/>
    </location>
</feature>
<dbReference type="EMBL" id="UINC01145398">
    <property type="protein sequence ID" value="SVD35499.1"/>
    <property type="molecule type" value="Genomic_DNA"/>
</dbReference>
<name>A0A382UMK7_9ZZZZ</name>
<proteinExistence type="predicted"/>
<dbReference type="InterPro" id="IPR024705">
    <property type="entry name" value="Ssp411"/>
</dbReference>
<dbReference type="AlphaFoldDB" id="A0A382UMK7"/>
<reference evidence="1" key="1">
    <citation type="submission" date="2018-05" db="EMBL/GenBank/DDBJ databases">
        <authorList>
            <person name="Lanie J.A."/>
            <person name="Ng W.-L."/>
            <person name="Kazmierczak K.M."/>
            <person name="Andrzejewski T.M."/>
            <person name="Davidsen T.M."/>
            <person name="Wayne K.J."/>
            <person name="Tettelin H."/>
            <person name="Glass J.I."/>
            <person name="Rusch D."/>
            <person name="Podicherti R."/>
            <person name="Tsui H.-C.T."/>
            <person name="Winkler M.E."/>
        </authorList>
    </citation>
    <scope>NUCLEOTIDE SEQUENCE</scope>
</reference>